<protein>
    <submittedName>
        <fullName evidence="2">Uncharacterized protein</fullName>
    </submittedName>
</protein>
<feature type="transmembrane region" description="Helical" evidence="1">
    <location>
        <begin position="148"/>
        <end position="166"/>
    </location>
</feature>
<gene>
    <name evidence="2" type="ORF">Fcan01_23383</name>
</gene>
<dbReference type="Proteomes" id="UP000198287">
    <property type="component" value="Unassembled WGS sequence"/>
</dbReference>
<keyword evidence="3" id="KW-1185">Reference proteome</keyword>
<comment type="caution">
    <text evidence="2">The sequence shown here is derived from an EMBL/GenBank/DDBJ whole genome shotgun (WGS) entry which is preliminary data.</text>
</comment>
<name>A0A226DAE5_FOLCA</name>
<dbReference type="OMA" id="HICYIAL"/>
<keyword evidence="1" id="KW-1133">Transmembrane helix</keyword>
<reference evidence="2 3" key="1">
    <citation type="submission" date="2015-12" db="EMBL/GenBank/DDBJ databases">
        <title>The genome of Folsomia candida.</title>
        <authorList>
            <person name="Faddeeva A."/>
            <person name="Derks M.F."/>
            <person name="Anvar Y."/>
            <person name="Smit S."/>
            <person name="Van Straalen N."/>
            <person name="Roelofs D."/>
        </authorList>
    </citation>
    <scope>NUCLEOTIDE SEQUENCE [LARGE SCALE GENOMIC DNA]</scope>
    <source>
        <strain evidence="2 3">VU population</strain>
        <tissue evidence="2">Whole body</tissue>
    </source>
</reference>
<evidence type="ECO:0000313" key="2">
    <source>
        <dbReference type="EMBL" id="OXA41868.1"/>
    </source>
</evidence>
<dbReference type="EMBL" id="LNIX01000028">
    <property type="protein sequence ID" value="OXA41868.1"/>
    <property type="molecule type" value="Genomic_DNA"/>
</dbReference>
<feature type="transmembrane region" description="Helical" evidence="1">
    <location>
        <begin position="116"/>
        <end position="142"/>
    </location>
</feature>
<sequence length="204" mass="22555">MPETQDPVEPPPEKAYCCGNSTQREATLIAKFDLILSLVFLSLVLAILIIITSNPEYFPDIVKNTPGNVTTDLSEFLQWPRVSQIGVLSISVLLHICYIALSIVLLIGAKKRIHKLLLIWFATTIASYSAGIILTIVCFLFLYDKVAISIGLISIALYKWYGLWIVKILMREITSVSGGEVYGDGIEVGDDSDMIDSAIPLDKF</sequence>
<keyword evidence="1" id="KW-0812">Transmembrane</keyword>
<evidence type="ECO:0000256" key="1">
    <source>
        <dbReference type="SAM" id="Phobius"/>
    </source>
</evidence>
<feature type="transmembrane region" description="Helical" evidence="1">
    <location>
        <begin position="85"/>
        <end position="109"/>
    </location>
</feature>
<accession>A0A226DAE5</accession>
<evidence type="ECO:0000313" key="3">
    <source>
        <dbReference type="Proteomes" id="UP000198287"/>
    </source>
</evidence>
<keyword evidence="1" id="KW-0472">Membrane</keyword>
<feature type="transmembrane region" description="Helical" evidence="1">
    <location>
        <begin position="34"/>
        <end position="53"/>
    </location>
</feature>
<organism evidence="2 3">
    <name type="scientific">Folsomia candida</name>
    <name type="common">Springtail</name>
    <dbReference type="NCBI Taxonomy" id="158441"/>
    <lineage>
        <taxon>Eukaryota</taxon>
        <taxon>Metazoa</taxon>
        <taxon>Ecdysozoa</taxon>
        <taxon>Arthropoda</taxon>
        <taxon>Hexapoda</taxon>
        <taxon>Collembola</taxon>
        <taxon>Entomobryomorpha</taxon>
        <taxon>Isotomoidea</taxon>
        <taxon>Isotomidae</taxon>
        <taxon>Proisotominae</taxon>
        <taxon>Folsomia</taxon>
    </lineage>
</organism>
<dbReference type="AlphaFoldDB" id="A0A226DAE5"/>
<proteinExistence type="predicted"/>